<dbReference type="PANTHER" id="PTHR39175:SF1">
    <property type="entry name" value="FAMILY PROTEIN, PUTATIVE (AFU_ORTHOLOGUE AFUA_3G15060)-RELATED"/>
    <property type="match status" value="1"/>
</dbReference>
<dbReference type="InterPro" id="IPR029068">
    <property type="entry name" value="Glyas_Bleomycin-R_OHBP_Dase"/>
</dbReference>
<evidence type="ECO:0000313" key="3">
    <source>
        <dbReference type="Proteomes" id="UP000441585"/>
    </source>
</evidence>
<evidence type="ECO:0000313" key="2">
    <source>
        <dbReference type="EMBL" id="MRX53391.1"/>
    </source>
</evidence>
<dbReference type="Gene3D" id="3.10.180.10">
    <property type="entry name" value="2,3-Dihydroxybiphenyl 1,2-Dioxygenase, domain 1"/>
    <property type="match status" value="1"/>
</dbReference>
<evidence type="ECO:0000259" key="1">
    <source>
        <dbReference type="PROSITE" id="PS51819"/>
    </source>
</evidence>
<dbReference type="EMBL" id="WKKF01000001">
    <property type="protein sequence ID" value="MRX53391.1"/>
    <property type="molecule type" value="Genomic_DNA"/>
</dbReference>
<dbReference type="InterPro" id="IPR004360">
    <property type="entry name" value="Glyas_Fos-R_dOase_dom"/>
</dbReference>
<sequence>MRLSIVKLHHIQLCAPFEEEQKARDFYLETLGFKEIKKPDSLLKNGGFWCKAGNAELHIGLEKMEQAKSKRHPAFQVADLEAARALLEKYKIKIQEETEIPGVQRFSFFDPFGNRIELLEI</sequence>
<name>A0A6I2MAC5_9BACI</name>
<dbReference type="AlphaFoldDB" id="A0A6I2MAC5"/>
<dbReference type="Pfam" id="PF00903">
    <property type="entry name" value="Glyoxalase"/>
    <property type="match status" value="1"/>
</dbReference>
<dbReference type="RefSeq" id="WP_070878030.1">
    <property type="nucleotide sequence ID" value="NZ_CAJGAA010000001.1"/>
</dbReference>
<reference evidence="2 3" key="1">
    <citation type="submission" date="2019-11" db="EMBL/GenBank/DDBJ databases">
        <title>Bacillus idriensis genome.</title>
        <authorList>
            <person name="Konopka E.N."/>
            <person name="Newman J.D."/>
        </authorList>
    </citation>
    <scope>NUCLEOTIDE SEQUENCE [LARGE SCALE GENOMIC DNA]</scope>
    <source>
        <strain evidence="2 3">DSM 19097</strain>
    </source>
</reference>
<feature type="domain" description="VOC" evidence="1">
    <location>
        <begin position="7"/>
        <end position="121"/>
    </location>
</feature>
<dbReference type="SUPFAM" id="SSF54593">
    <property type="entry name" value="Glyoxalase/Bleomycin resistance protein/Dihydroxybiphenyl dioxygenase"/>
    <property type="match status" value="1"/>
</dbReference>
<organism evidence="2 3">
    <name type="scientific">Metabacillus idriensis</name>
    <dbReference type="NCBI Taxonomy" id="324768"/>
    <lineage>
        <taxon>Bacteria</taxon>
        <taxon>Bacillati</taxon>
        <taxon>Bacillota</taxon>
        <taxon>Bacilli</taxon>
        <taxon>Bacillales</taxon>
        <taxon>Bacillaceae</taxon>
        <taxon>Metabacillus</taxon>
    </lineage>
</organism>
<accession>A0A6I2MAC5</accession>
<proteinExistence type="predicted"/>
<gene>
    <name evidence="2" type="ORF">GJU41_05365</name>
</gene>
<comment type="caution">
    <text evidence="2">The sequence shown here is derived from an EMBL/GenBank/DDBJ whole genome shotgun (WGS) entry which is preliminary data.</text>
</comment>
<dbReference type="Proteomes" id="UP000441585">
    <property type="component" value="Unassembled WGS sequence"/>
</dbReference>
<dbReference type="InterPro" id="IPR037523">
    <property type="entry name" value="VOC_core"/>
</dbReference>
<dbReference type="PANTHER" id="PTHR39175">
    <property type="entry name" value="FAMILY PROTEIN, PUTATIVE (AFU_ORTHOLOGUE AFUA_3G15060)-RELATED"/>
    <property type="match status" value="1"/>
</dbReference>
<keyword evidence="3" id="KW-1185">Reference proteome</keyword>
<protein>
    <submittedName>
        <fullName evidence="2">Glyoxalase</fullName>
    </submittedName>
</protein>
<dbReference type="PROSITE" id="PS51819">
    <property type="entry name" value="VOC"/>
    <property type="match status" value="1"/>
</dbReference>